<dbReference type="Pfam" id="PF20710">
    <property type="entry name" value="DUF6824"/>
    <property type="match status" value="1"/>
</dbReference>
<protein>
    <recommendedName>
        <fullName evidence="1">DUF6824 domain-containing protein</fullName>
    </recommendedName>
</protein>
<name>A0AAD2CGY5_9STRA</name>
<evidence type="ECO:0000259" key="1">
    <source>
        <dbReference type="Pfam" id="PF20710"/>
    </source>
</evidence>
<evidence type="ECO:0000313" key="2">
    <source>
        <dbReference type="EMBL" id="CAJ1934540.1"/>
    </source>
</evidence>
<sequence length="332" mass="36516">MTCSTNPLFGMQPLFNQTILSDTQLQDEIAKTFLYTGAGTLNQGASRLQQNVMAQQRSDLTIMSKITADHQIGETVDCDPIPLTGKHQLEFDDYPSKAAKKQRVEPALPKSSSIAAFGHAHADDPCIPASSEGISTFADADVLSGRGGGTNVHPGNRTFRDLINTHRREYLKAKKNDKPAISRAIVKIIRDTGGRFLKKDGKSNMWVEIGDTLAREKTSQALRQRAPEMRRLMFQNEQEEARSSMNTQGQLQQMLLNGMGRNMLQNNFNNFYRTGASDAGLNLLSGLQSNLGSVADPSFGLRVSQMHKKLHAEATAGAIDQTALPSHLYKEL</sequence>
<reference evidence="2" key="1">
    <citation type="submission" date="2023-08" db="EMBL/GenBank/DDBJ databases">
        <authorList>
            <person name="Audoor S."/>
            <person name="Bilcke G."/>
        </authorList>
    </citation>
    <scope>NUCLEOTIDE SEQUENCE</scope>
</reference>
<organism evidence="2 3">
    <name type="scientific">Cylindrotheca closterium</name>
    <dbReference type="NCBI Taxonomy" id="2856"/>
    <lineage>
        <taxon>Eukaryota</taxon>
        <taxon>Sar</taxon>
        <taxon>Stramenopiles</taxon>
        <taxon>Ochrophyta</taxon>
        <taxon>Bacillariophyta</taxon>
        <taxon>Bacillariophyceae</taxon>
        <taxon>Bacillariophycidae</taxon>
        <taxon>Bacillariales</taxon>
        <taxon>Bacillariaceae</taxon>
        <taxon>Cylindrotheca</taxon>
    </lineage>
</organism>
<accession>A0AAD2CGY5</accession>
<keyword evidence="3" id="KW-1185">Reference proteome</keyword>
<dbReference type="InterPro" id="IPR049227">
    <property type="entry name" value="DUF6824"/>
</dbReference>
<dbReference type="Proteomes" id="UP001295423">
    <property type="component" value="Unassembled WGS sequence"/>
</dbReference>
<gene>
    <name evidence="2" type="ORF">CYCCA115_LOCUS3880</name>
</gene>
<evidence type="ECO:0000313" key="3">
    <source>
        <dbReference type="Proteomes" id="UP001295423"/>
    </source>
</evidence>
<feature type="domain" description="DUF6824" evidence="1">
    <location>
        <begin position="141"/>
        <end position="224"/>
    </location>
</feature>
<dbReference type="AlphaFoldDB" id="A0AAD2CGY5"/>
<dbReference type="EMBL" id="CAKOGP040000335">
    <property type="protein sequence ID" value="CAJ1934540.1"/>
    <property type="molecule type" value="Genomic_DNA"/>
</dbReference>
<comment type="caution">
    <text evidence="2">The sequence shown here is derived from an EMBL/GenBank/DDBJ whole genome shotgun (WGS) entry which is preliminary data.</text>
</comment>
<proteinExistence type="predicted"/>